<dbReference type="VEuPathDB" id="FungiDB:BO97DRAFT_440379"/>
<evidence type="ECO:0000313" key="3">
    <source>
        <dbReference type="Proteomes" id="UP000248961"/>
    </source>
</evidence>
<feature type="chain" id="PRO_5017462616" evidence="1">
    <location>
        <begin position="24"/>
        <end position="126"/>
    </location>
</feature>
<dbReference type="GeneID" id="37202357"/>
<dbReference type="AlphaFoldDB" id="A0A395I7D7"/>
<feature type="signal peptide" evidence="1">
    <location>
        <begin position="1"/>
        <end position="23"/>
    </location>
</feature>
<sequence>MKLTVSKALALLSATAATASALAEVSIDFYLNNNTCSSAKATTYTLLEGACLGIEGWPWQSLAPYLSNSACSDANKSPVLYTWTTYNEQDYDNCGADLYATYDVTDEAICYAVDAEYLQRLQVKCE</sequence>
<name>A0A395I7D7_ASPHC</name>
<protein>
    <submittedName>
        <fullName evidence="2">Uncharacterized protein</fullName>
    </submittedName>
</protein>
<dbReference type="OrthoDB" id="4423022at2759"/>
<gene>
    <name evidence="2" type="ORF">BO97DRAFT_440379</name>
</gene>
<proteinExistence type="predicted"/>
<dbReference type="EMBL" id="KZ824270">
    <property type="protein sequence ID" value="RAL15719.1"/>
    <property type="molecule type" value="Genomic_DNA"/>
</dbReference>
<reference evidence="2 3" key="1">
    <citation type="submission" date="2018-02" db="EMBL/GenBank/DDBJ databases">
        <title>The genomes of Aspergillus section Nigri reveals drivers in fungal speciation.</title>
        <authorList>
            <consortium name="DOE Joint Genome Institute"/>
            <person name="Vesth T.C."/>
            <person name="Nybo J."/>
            <person name="Theobald S."/>
            <person name="Brandl J."/>
            <person name="Frisvad J.C."/>
            <person name="Nielsen K.F."/>
            <person name="Lyhne E.K."/>
            <person name="Kogle M.E."/>
            <person name="Kuo A."/>
            <person name="Riley R."/>
            <person name="Clum A."/>
            <person name="Nolan M."/>
            <person name="Lipzen A."/>
            <person name="Salamov A."/>
            <person name="Henrissat B."/>
            <person name="Wiebenga A."/>
            <person name="De vries R.P."/>
            <person name="Grigoriev I.V."/>
            <person name="Mortensen U.H."/>
            <person name="Andersen M.R."/>
            <person name="Baker S.E."/>
        </authorList>
    </citation>
    <scope>NUCLEOTIDE SEQUENCE [LARGE SCALE GENOMIC DNA]</scope>
    <source>
        <strain evidence="2 3">CBS 101889</strain>
    </source>
</reference>
<accession>A0A395I7D7</accession>
<evidence type="ECO:0000313" key="2">
    <source>
        <dbReference type="EMBL" id="RAL15719.1"/>
    </source>
</evidence>
<keyword evidence="1" id="KW-0732">Signal</keyword>
<dbReference type="RefSeq" id="XP_025554873.1">
    <property type="nucleotide sequence ID" value="XM_025698068.1"/>
</dbReference>
<dbReference type="Proteomes" id="UP000248961">
    <property type="component" value="Unassembled WGS sequence"/>
</dbReference>
<evidence type="ECO:0000256" key="1">
    <source>
        <dbReference type="SAM" id="SignalP"/>
    </source>
</evidence>
<keyword evidence="3" id="KW-1185">Reference proteome</keyword>
<organism evidence="2 3">
    <name type="scientific">Aspergillus homomorphus (strain CBS 101889)</name>
    <dbReference type="NCBI Taxonomy" id="1450537"/>
    <lineage>
        <taxon>Eukaryota</taxon>
        <taxon>Fungi</taxon>
        <taxon>Dikarya</taxon>
        <taxon>Ascomycota</taxon>
        <taxon>Pezizomycotina</taxon>
        <taxon>Eurotiomycetes</taxon>
        <taxon>Eurotiomycetidae</taxon>
        <taxon>Eurotiales</taxon>
        <taxon>Aspergillaceae</taxon>
        <taxon>Aspergillus</taxon>
        <taxon>Aspergillus subgen. Circumdati</taxon>
    </lineage>
</organism>